<dbReference type="EMBL" id="AP028055">
    <property type="protein sequence ID" value="BEH00321.1"/>
    <property type="molecule type" value="Genomic_DNA"/>
</dbReference>
<organism evidence="3 4">
    <name type="scientific">Bacteroides sedimenti</name>
    <dbReference type="NCBI Taxonomy" id="2136147"/>
    <lineage>
        <taxon>Bacteria</taxon>
        <taxon>Pseudomonadati</taxon>
        <taxon>Bacteroidota</taxon>
        <taxon>Bacteroidia</taxon>
        <taxon>Bacteroidales</taxon>
        <taxon>Bacteroidaceae</taxon>
        <taxon>Bacteroides</taxon>
    </lineage>
</organism>
<gene>
    <name evidence="3" type="ORF">BSYN_25850</name>
</gene>
<dbReference type="PANTHER" id="PTHR33746">
    <property type="entry name" value="RUBRERYTHRIN"/>
    <property type="match status" value="1"/>
</dbReference>
<dbReference type="InterPro" id="IPR009040">
    <property type="entry name" value="Ferritin-like_diiron"/>
</dbReference>
<dbReference type="PROSITE" id="PS50905">
    <property type="entry name" value="FERRITIN_LIKE"/>
    <property type="match status" value="1"/>
</dbReference>
<dbReference type="Gene3D" id="2.20.28.10">
    <property type="match status" value="1"/>
</dbReference>
<sequence>MKKILFFLALSIIALASCTGPKPVKTIENLKAGIKGETTASAKYAAFAQKAKEEGNDTTAKLFEAASKAEAIHVANHTKVLEELGEKMEAFKPEFEVKTTAENLQEAIKGETYETTTMYPKFLEEAKAEKSEKAVKSFSWAFDTEKKHQEFYAAALEALKVHTQSKLPFVYAVCPVCGNTYDNAKVDLKCAFCQTSKDKFIII</sequence>
<dbReference type="InterPro" id="IPR052753">
    <property type="entry name" value="Rbr2/Nigerythrin"/>
</dbReference>
<dbReference type="Proteomes" id="UP001496674">
    <property type="component" value="Chromosome"/>
</dbReference>
<dbReference type="Pfam" id="PF02915">
    <property type="entry name" value="Rubrerythrin"/>
    <property type="match status" value="1"/>
</dbReference>
<feature type="chain" id="PRO_5047081398" evidence="1">
    <location>
        <begin position="17"/>
        <end position="203"/>
    </location>
</feature>
<accession>A0ABN6Z703</accession>
<dbReference type="PROSITE" id="PS51257">
    <property type="entry name" value="PROKAR_LIPOPROTEIN"/>
    <property type="match status" value="1"/>
</dbReference>
<evidence type="ECO:0000313" key="3">
    <source>
        <dbReference type="EMBL" id="BEH00321.1"/>
    </source>
</evidence>
<evidence type="ECO:0000256" key="1">
    <source>
        <dbReference type="SAM" id="SignalP"/>
    </source>
</evidence>
<dbReference type="InterPro" id="IPR009078">
    <property type="entry name" value="Ferritin-like_SF"/>
</dbReference>
<dbReference type="SUPFAM" id="SSF47240">
    <property type="entry name" value="Ferritin-like"/>
    <property type="match status" value="1"/>
</dbReference>
<feature type="signal peptide" evidence="1">
    <location>
        <begin position="1"/>
        <end position="16"/>
    </location>
</feature>
<feature type="domain" description="Ferritin-like diiron" evidence="2">
    <location>
        <begin position="20"/>
        <end position="163"/>
    </location>
</feature>
<dbReference type="CDD" id="cd01041">
    <property type="entry name" value="Rubrerythrin"/>
    <property type="match status" value="1"/>
</dbReference>
<dbReference type="SUPFAM" id="SSF57802">
    <property type="entry name" value="Rubredoxin-like"/>
    <property type="match status" value="1"/>
</dbReference>
<keyword evidence="4" id="KW-1185">Reference proteome</keyword>
<dbReference type="PANTHER" id="PTHR33746:SF4">
    <property type="entry name" value="RUBRERYTHRIN"/>
    <property type="match status" value="1"/>
</dbReference>
<dbReference type="RefSeq" id="WP_353331562.1">
    <property type="nucleotide sequence ID" value="NZ_AP028055.1"/>
</dbReference>
<keyword evidence="1" id="KW-0732">Signal</keyword>
<name>A0ABN6Z703_9BACE</name>
<dbReference type="InterPro" id="IPR012347">
    <property type="entry name" value="Ferritin-like"/>
</dbReference>
<dbReference type="InterPro" id="IPR003251">
    <property type="entry name" value="Rr_diiron-bd_dom"/>
</dbReference>
<proteinExistence type="predicted"/>
<evidence type="ECO:0000313" key="4">
    <source>
        <dbReference type="Proteomes" id="UP001496674"/>
    </source>
</evidence>
<reference evidence="3 4" key="1">
    <citation type="submission" date="2023-04" db="EMBL/GenBank/DDBJ databases">
        <title>Draft genome sequence of acteroides sedimenti strain YN3PY1.</title>
        <authorList>
            <person name="Yoshida N."/>
        </authorList>
    </citation>
    <scope>NUCLEOTIDE SEQUENCE [LARGE SCALE GENOMIC DNA]</scope>
    <source>
        <strain evidence="3 4">YN3PY1</strain>
    </source>
</reference>
<dbReference type="CDD" id="cd00350">
    <property type="entry name" value="rubredoxin_like"/>
    <property type="match status" value="1"/>
</dbReference>
<protein>
    <submittedName>
        <fullName evidence="3">Rubrerythrin</fullName>
    </submittedName>
</protein>
<dbReference type="Gene3D" id="1.20.1260.10">
    <property type="match status" value="1"/>
</dbReference>
<evidence type="ECO:0000259" key="2">
    <source>
        <dbReference type="PROSITE" id="PS50905"/>
    </source>
</evidence>